<organism evidence="1 2">
    <name type="scientific">Nocardioides aquiterrae</name>
    <dbReference type="NCBI Taxonomy" id="203799"/>
    <lineage>
        <taxon>Bacteria</taxon>
        <taxon>Bacillati</taxon>
        <taxon>Actinomycetota</taxon>
        <taxon>Actinomycetes</taxon>
        <taxon>Propionibacteriales</taxon>
        <taxon>Nocardioidaceae</taxon>
        <taxon>Nocardioides</taxon>
    </lineage>
</organism>
<protein>
    <submittedName>
        <fullName evidence="1">Uncharacterized protein</fullName>
    </submittedName>
</protein>
<sequence length="74" mass="7934">MRLGERRPYRTATAAWMGIGERGADLLLPAPIPESAVMCRLCVAPRGGDIDEKDMTAADVSTDYLSAQPTAGIR</sequence>
<proteinExistence type="predicted"/>
<name>A0ABP4F5Q7_9ACTN</name>
<dbReference type="Proteomes" id="UP001499979">
    <property type="component" value="Unassembled WGS sequence"/>
</dbReference>
<reference evidence="2" key="1">
    <citation type="journal article" date="2019" name="Int. J. Syst. Evol. Microbiol.">
        <title>The Global Catalogue of Microorganisms (GCM) 10K type strain sequencing project: providing services to taxonomists for standard genome sequencing and annotation.</title>
        <authorList>
            <consortium name="The Broad Institute Genomics Platform"/>
            <consortium name="The Broad Institute Genome Sequencing Center for Infectious Disease"/>
            <person name="Wu L."/>
            <person name="Ma J."/>
        </authorList>
    </citation>
    <scope>NUCLEOTIDE SEQUENCE [LARGE SCALE GENOMIC DNA]</scope>
    <source>
        <strain evidence="2">JCM 11813</strain>
    </source>
</reference>
<evidence type="ECO:0000313" key="2">
    <source>
        <dbReference type="Proteomes" id="UP001499979"/>
    </source>
</evidence>
<evidence type="ECO:0000313" key="1">
    <source>
        <dbReference type="EMBL" id="GAA1149314.1"/>
    </source>
</evidence>
<keyword evidence="2" id="KW-1185">Reference proteome</keyword>
<dbReference type="EMBL" id="BAAAJE010000015">
    <property type="protein sequence ID" value="GAA1149314.1"/>
    <property type="molecule type" value="Genomic_DNA"/>
</dbReference>
<comment type="caution">
    <text evidence="1">The sequence shown here is derived from an EMBL/GenBank/DDBJ whole genome shotgun (WGS) entry which is preliminary data.</text>
</comment>
<accession>A0ABP4F5Q7</accession>
<gene>
    <name evidence="1" type="ORF">GCM10009606_30070</name>
</gene>